<name>A0A090NVF1_SHIDY</name>
<keyword evidence="6" id="KW-0040">ANK repeat</keyword>
<keyword evidence="10" id="KW-0614">Plasmid</keyword>
<evidence type="ECO:0000256" key="4">
    <source>
        <dbReference type="ARBA" id="ARBA00022737"/>
    </source>
</evidence>
<dbReference type="InterPro" id="IPR036770">
    <property type="entry name" value="Ankyrin_rpt-contain_sf"/>
</dbReference>
<keyword evidence="2" id="KW-0964">Secreted</keyword>
<evidence type="ECO:0000313" key="10">
    <source>
        <dbReference type="EMBL" id="ESU75978.1"/>
    </source>
</evidence>
<gene>
    <name evidence="10" type="ORF">WRSd3_p00130</name>
</gene>
<dbReference type="InterPro" id="IPR010366">
    <property type="entry name" value="OspC1-4"/>
</dbReference>
<comment type="similarity">
    <text evidence="8">Belongs to the OspC family.</text>
</comment>
<evidence type="ECO:0000256" key="1">
    <source>
        <dbReference type="ARBA" id="ARBA00004613"/>
    </source>
</evidence>
<geneLocation type="plasmid" evidence="10">
    <name>unnamed</name>
</geneLocation>
<comment type="caution">
    <text evidence="10">The sequence shown here is derived from an EMBL/GenBank/DDBJ whole genome shotgun (WGS) entry which is preliminary data.</text>
</comment>
<keyword evidence="7" id="KW-0456">Lyase</keyword>
<comment type="catalytic activity">
    <reaction evidence="9">
        <text>L-arginyl-[protein] + NAD(+) = ADP-riboxanated L-argininyl-[protein] + nicotinamide + NH4(+) + H(+)</text>
        <dbReference type="Rhea" id="RHEA:69500"/>
        <dbReference type="Rhea" id="RHEA-COMP:10532"/>
        <dbReference type="Rhea" id="RHEA-COMP:17719"/>
        <dbReference type="ChEBI" id="CHEBI:15378"/>
        <dbReference type="ChEBI" id="CHEBI:17154"/>
        <dbReference type="ChEBI" id="CHEBI:28938"/>
        <dbReference type="ChEBI" id="CHEBI:29965"/>
        <dbReference type="ChEBI" id="CHEBI:57540"/>
        <dbReference type="ChEBI" id="CHEBI:184300"/>
    </reaction>
    <physiologicalReaction direction="left-to-right" evidence="9">
        <dbReference type="Rhea" id="RHEA:69501"/>
    </physiologicalReaction>
</comment>
<keyword evidence="3" id="KW-0800">Toxin</keyword>
<keyword evidence="5" id="KW-0843">Virulence</keyword>
<dbReference type="Gene3D" id="1.25.40.20">
    <property type="entry name" value="Ankyrin repeat-containing domain"/>
    <property type="match status" value="1"/>
</dbReference>
<evidence type="ECO:0000256" key="2">
    <source>
        <dbReference type="ARBA" id="ARBA00022525"/>
    </source>
</evidence>
<dbReference type="Pfam" id="PF06128">
    <property type="entry name" value="Shigella_OspC"/>
    <property type="match status" value="1"/>
</dbReference>
<evidence type="ECO:0000256" key="6">
    <source>
        <dbReference type="ARBA" id="ARBA00023043"/>
    </source>
</evidence>
<evidence type="ECO:0000256" key="7">
    <source>
        <dbReference type="ARBA" id="ARBA00023239"/>
    </source>
</evidence>
<proteinExistence type="inferred from homology"/>
<dbReference type="PATRIC" id="fig|1401327.3.peg.4415"/>
<evidence type="ECO:0000256" key="9">
    <source>
        <dbReference type="ARBA" id="ARBA00047641"/>
    </source>
</evidence>
<dbReference type="Proteomes" id="UP000017944">
    <property type="component" value="Unassembled WGS sequence"/>
</dbReference>
<reference evidence="10 11" key="1">
    <citation type="submission" date="2013-10" db="EMBL/GenBank/DDBJ databases">
        <title>Draft genomes and the virulence plasmids of Sd1617 vaccine constructs: WRSd3 and WRSd5.</title>
        <authorList>
            <person name="Aksomboon Vongsawan A."/>
            <person name="Venkatesan M.M."/>
            <person name="Vaisvil B."/>
            <person name="Emel G."/>
            <person name="Kepatral V."/>
            <person name="Sethabutr O."/>
            <person name="Serichantalergs O."/>
            <person name="Mason C."/>
        </authorList>
    </citation>
    <scope>NUCLEOTIDE SEQUENCE [LARGE SCALE GENOMIC DNA]</scope>
    <source>
        <strain evidence="10 11">WRSd3</strain>
        <plasmid evidence="10">unnamed</plasmid>
    </source>
</reference>
<evidence type="ECO:0000313" key="11">
    <source>
        <dbReference type="Proteomes" id="UP000017944"/>
    </source>
</evidence>
<evidence type="ECO:0000256" key="8">
    <source>
        <dbReference type="ARBA" id="ARBA00029451"/>
    </source>
</evidence>
<dbReference type="GO" id="GO:0005576">
    <property type="term" value="C:extracellular region"/>
    <property type="evidence" value="ECO:0007669"/>
    <property type="project" value="UniProtKB-SubCell"/>
</dbReference>
<comment type="subcellular location">
    <subcellularLocation>
        <location evidence="1">Secreted</location>
    </subcellularLocation>
</comment>
<evidence type="ECO:0000256" key="5">
    <source>
        <dbReference type="ARBA" id="ARBA00023026"/>
    </source>
</evidence>
<organism evidence="10 11">
    <name type="scientific">Shigella dysenteriae WRSd3</name>
    <dbReference type="NCBI Taxonomy" id="1401327"/>
    <lineage>
        <taxon>Bacteria</taxon>
        <taxon>Pseudomonadati</taxon>
        <taxon>Pseudomonadota</taxon>
        <taxon>Gammaproteobacteria</taxon>
        <taxon>Enterobacterales</taxon>
        <taxon>Enterobacteriaceae</taxon>
        <taxon>Shigella</taxon>
    </lineage>
</organism>
<protein>
    <submittedName>
        <fullName evidence="10">OspC family protein</fullName>
    </submittedName>
</protein>
<dbReference type="AlphaFoldDB" id="A0A090NVF1"/>
<dbReference type="SUPFAM" id="SSF48403">
    <property type="entry name" value="Ankyrin repeat"/>
    <property type="match status" value="1"/>
</dbReference>
<sequence>MYDIEYLLSAHNSSCKVLEYFINKGLVDVNTKFKKTNSGDCMLDNAIKYENAEMIKLLLKYGATSDNKYI</sequence>
<accession>A0A090NVF1</accession>
<dbReference type="GO" id="GO:0140740">
    <property type="term" value="F:ADP-riboxanase activity"/>
    <property type="evidence" value="ECO:0007669"/>
    <property type="project" value="UniProtKB-ARBA"/>
</dbReference>
<evidence type="ECO:0000256" key="3">
    <source>
        <dbReference type="ARBA" id="ARBA00022656"/>
    </source>
</evidence>
<dbReference type="GO" id="GO:0090729">
    <property type="term" value="F:toxin activity"/>
    <property type="evidence" value="ECO:0007669"/>
    <property type="project" value="UniProtKB-KW"/>
</dbReference>
<dbReference type="EMBL" id="AXUT01000778">
    <property type="protein sequence ID" value="ESU75978.1"/>
    <property type="molecule type" value="Genomic_DNA"/>
</dbReference>
<keyword evidence="4" id="KW-0677">Repeat</keyword>